<protein>
    <submittedName>
        <fullName evidence="1">Uncharacterized protein</fullName>
    </submittedName>
</protein>
<dbReference type="EMBL" id="MK500565">
    <property type="protein sequence ID" value="QBK91771.1"/>
    <property type="molecule type" value="Genomic_DNA"/>
</dbReference>
<dbReference type="InterPro" id="IPR011990">
    <property type="entry name" value="TPR-like_helical_dom_sf"/>
</dbReference>
<reference evidence="1" key="1">
    <citation type="journal article" date="2019" name="MBio">
        <title>Virus Genomes from Deep Sea Sediments Expand the Ocean Megavirome and Support Independent Origins of Viral Gigantism.</title>
        <authorList>
            <person name="Backstrom D."/>
            <person name="Yutin N."/>
            <person name="Jorgensen S.L."/>
            <person name="Dharamshi J."/>
            <person name="Homa F."/>
            <person name="Zaremba-Niedwiedzka K."/>
            <person name="Spang A."/>
            <person name="Wolf Y.I."/>
            <person name="Koonin E.V."/>
            <person name="Ettema T.J."/>
        </authorList>
    </citation>
    <scope>NUCLEOTIDE SEQUENCE</scope>
</reference>
<accession>A0A481ZAU4</accession>
<evidence type="ECO:0000313" key="1">
    <source>
        <dbReference type="EMBL" id="QBK91771.1"/>
    </source>
</evidence>
<dbReference type="SUPFAM" id="SSF48452">
    <property type="entry name" value="TPR-like"/>
    <property type="match status" value="1"/>
</dbReference>
<sequence>MRACVVMTGKQYVVSKLSKTLESLNAHGFEHVSFVRDVENDDVWLFQGETVVQRNDHGETIVCYDNIKIQVDRGMQGTTILAGKNTPKNATILSLQSDKEQVLKEFVEQYPEMLESNLKMGQWYMQQHNYKESFHYFEKARRYRGNINKKIGWVEDCHTYLLDFEASLCAYYANEHILGRFYTDRLLMNPNISAQLLMRVYQNYEHYVQPLEVLWSKEYVVADMEKEEEKNDKDIVEGISTYKSLNPSLVRRDASSFYMTIRIVNWTLNPIGFNQYFSPHPKNKFKTKNLLAVIDLEGQYIQRPRLITKGETLDLKKIRGHHIDGFEDCRLFAVDKENKNVLRFITNYTKNNPKGASRLSIGTINIQNPDTPQYTTLIPIIGHNDHLTQKNWLIYKTSGNTAWAVYHYHPFTIIQIDLTTGQAVPISEIKLPIRSSEFRGSGGPVPFLDGFLVVVHQVYFKDHKGRRYLHRFIKLDTEYVPMGISEAWYLQSKDIEYVSTMVALEDVVLLGYGLCDKCACISAVSKRVISKMIRPIEDYL</sequence>
<gene>
    <name evidence="1" type="ORF">LCPAC304_01090</name>
</gene>
<organism evidence="1">
    <name type="scientific">Pithovirus LCPAC304</name>
    <dbReference type="NCBI Taxonomy" id="2506594"/>
    <lineage>
        <taxon>Viruses</taxon>
        <taxon>Pithoviruses</taxon>
    </lineage>
</organism>
<proteinExistence type="predicted"/>
<name>A0A481ZAU4_9VIRU</name>